<protein>
    <submittedName>
        <fullName evidence="1">Uncharacterized protein</fullName>
    </submittedName>
</protein>
<dbReference type="AlphaFoldDB" id="A0A1I2HWY6"/>
<evidence type="ECO:0000313" key="2">
    <source>
        <dbReference type="Proteomes" id="UP000198598"/>
    </source>
</evidence>
<reference evidence="1 2" key="1">
    <citation type="submission" date="2016-10" db="EMBL/GenBank/DDBJ databases">
        <authorList>
            <person name="de Groot N.N."/>
        </authorList>
    </citation>
    <scope>NUCLEOTIDE SEQUENCE [LARGE SCALE GENOMIC DNA]</scope>
    <source>
        <strain evidence="1 2">DSM 26130</strain>
    </source>
</reference>
<keyword evidence="2" id="KW-1185">Reference proteome</keyword>
<dbReference type="STRING" id="662367.SAMN05216167_1493"/>
<dbReference type="EMBL" id="FOLQ01000049">
    <property type="protein sequence ID" value="SFF33267.1"/>
    <property type="molecule type" value="Genomic_DNA"/>
</dbReference>
<sequence length="121" mass="13757">MHQHLGHGHSIGDLTNQEKITLHKLLVETGLEMLSQTVTGQVGYSDVPTEHLFNIYDFRLKNLSSSSKIKSDLESLVSNMSKFKGSSIRFVITRNDTFKYLIFTDRKFNELLGHLESSSLK</sequence>
<name>A0A1I2HWY6_9BACT</name>
<gene>
    <name evidence="1" type="ORF">SAMN05216167_1493</name>
</gene>
<organism evidence="1 2">
    <name type="scientific">Spirosoma endophyticum</name>
    <dbReference type="NCBI Taxonomy" id="662367"/>
    <lineage>
        <taxon>Bacteria</taxon>
        <taxon>Pseudomonadati</taxon>
        <taxon>Bacteroidota</taxon>
        <taxon>Cytophagia</taxon>
        <taxon>Cytophagales</taxon>
        <taxon>Cytophagaceae</taxon>
        <taxon>Spirosoma</taxon>
    </lineage>
</organism>
<accession>A0A1I2HWY6</accession>
<dbReference type="Proteomes" id="UP000198598">
    <property type="component" value="Unassembled WGS sequence"/>
</dbReference>
<proteinExistence type="predicted"/>
<evidence type="ECO:0000313" key="1">
    <source>
        <dbReference type="EMBL" id="SFF33267.1"/>
    </source>
</evidence>